<evidence type="ECO:0000259" key="5">
    <source>
        <dbReference type="Pfam" id="PF21036"/>
    </source>
</evidence>
<dbReference type="CDD" id="cd03784">
    <property type="entry name" value="GT1_Gtf-like"/>
    <property type="match status" value="1"/>
</dbReference>
<dbReference type="Gene3D" id="3.40.50.2000">
    <property type="entry name" value="Glycogen Phosphorylase B"/>
    <property type="match status" value="2"/>
</dbReference>
<keyword evidence="2" id="KW-0328">Glycosyltransferase</keyword>
<dbReference type="PANTHER" id="PTHR48050">
    <property type="entry name" value="STEROL 3-BETA-GLUCOSYLTRANSFERASE"/>
    <property type="match status" value="1"/>
</dbReference>
<evidence type="ECO:0000313" key="7">
    <source>
        <dbReference type="Proteomes" id="UP001224674"/>
    </source>
</evidence>
<reference evidence="6 7" key="1">
    <citation type="submission" date="2023-03" db="EMBL/GenBank/DDBJ databases">
        <title>Complete genome sequences of several Auritidibacter ignavus strains isolated from ear infections.</title>
        <authorList>
            <person name="Baehr T."/>
            <person name="Baumhoegger A.M."/>
        </authorList>
    </citation>
    <scope>NUCLEOTIDE SEQUENCE [LARGE SCALE GENOMIC DNA]</scope>
    <source>
        <strain evidence="6 7">BABAE-6</strain>
    </source>
</reference>
<proteinExistence type="inferred from homology"/>
<accession>A0AAJ6DCM0</accession>
<dbReference type="EMBL" id="CP122566">
    <property type="protein sequence ID" value="WGH93795.1"/>
    <property type="molecule type" value="Genomic_DNA"/>
</dbReference>
<dbReference type="InterPro" id="IPR002213">
    <property type="entry name" value="UDP_glucos_trans"/>
</dbReference>
<dbReference type="InterPro" id="IPR010610">
    <property type="entry name" value="EryCIII-like_C"/>
</dbReference>
<dbReference type="AlphaFoldDB" id="A0AAJ6DCM0"/>
<dbReference type="Pfam" id="PF21036">
    <property type="entry name" value="EryCIII-like_N"/>
    <property type="match status" value="1"/>
</dbReference>
<feature type="domain" description="Erythromycin biosynthesis protein CIII-like N-terminal" evidence="5">
    <location>
        <begin position="22"/>
        <end position="250"/>
    </location>
</feature>
<keyword evidence="3" id="KW-0808">Transferase</keyword>
<dbReference type="GO" id="GO:0017000">
    <property type="term" value="P:antibiotic biosynthetic process"/>
    <property type="evidence" value="ECO:0007669"/>
    <property type="project" value="UniProtKB-ARBA"/>
</dbReference>
<evidence type="ECO:0000256" key="3">
    <source>
        <dbReference type="ARBA" id="ARBA00022679"/>
    </source>
</evidence>
<keyword evidence="7" id="KW-1185">Reference proteome</keyword>
<evidence type="ECO:0000256" key="2">
    <source>
        <dbReference type="ARBA" id="ARBA00022676"/>
    </source>
</evidence>
<dbReference type="SUPFAM" id="SSF53756">
    <property type="entry name" value="UDP-Glycosyltransferase/glycogen phosphorylase"/>
    <property type="match status" value="1"/>
</dbReference>
<comment type="similarity">
    <text evidence="1">Belongs to the glycosyltransferase 28 family.</text>
</comment>
<dbReference type="GO" id="GO:0016758">
    <property type="term" value="F:hexosyltransferase activity"/>
    <property type="evidence" value="ECO:0007669"/>
    <property type="project" value="UniProtKB-ARBA"/>
</dbReference>
<evidence type="ECO:0000259" key="4">
    <source>
        <dbReference type="Pfam" id="PF06722"/>
    </source>
</evidence>
<feature type="domain" description="Erythromycin biosynthesis protein CIII-like C-terminal" evidence="4">
    <location>
        <begin position="265"/>
        <end position="411"/>
    </location>
</feature>
<dbReference type="InterPro" id="IPR050426">
    <property type="entry name" value="Glycosyltransferase_28"/>
</dbReference>
<evidence type="ECO:0000313" key="6">
    <source>
        <dbReference type="EMBL" id="WGH93795.1"/>
    </source>
</evidence>
<dbReference type="InterPro" id="IPR048284">
    <property type="entry name" value="EryCIII-like_N"/>
</dbReference>
<dbReference type="RefSeq" id="WP_110110403.1">
    <property type="nucleotide sequence ID" value="NZ_CP122562.1"/>
</dbReference>
<dbReference type="Pfam" id="PF06722">
    <property type="entry name" value="EryCIII-like_C"/>
    <property type="match status" value="1"/>
</dbReference>
<sequence>MRVLFTTFAARTHFNLQAPLAWSLAQAGHEVCVASQPNLVPTITGSGLLAASVGEPLDIGGIVKVGGSRSPFNVADMNDQRPDGSNVVGALSIYGPIISGSLADDATLTDLLDFARGWKPDLIVWDALTYTGSLCAHALGIPSVRVLFAMDHFSRLRDNYLHLKKSRADPLTTWLQRRLERLNLPTAPDEQLDTLALGTVTVDPLPSLFSVSPSHPRWDVRLPNAFGAGVKTWHLEPPPDGRPRICVTVGLSSREFGLTPPPLAKILKGLGEVDAEVVVTLTPDQQRDLPPLPSNIRPEPVVPLDALLPTCDAVVHHFGTGTVTAALRQGVPQVHVAAPTDLWGESVLADMLSKHGAARSLAYSDITPESVRDAIEELLADNNARFRAAELKRAYLQRETPHDLVRRFEALI</sequence>
<evidence type="ECO:0000256" key="1">
    <source>
        <dbReference type="ARBA" id="ARBA00006962"/>
    </source>
</evidence>
<protein>
    <submittedName>
        <fullName evidence="6">DUF1205 domain-containing protein</fullName>
    </submittedName>
</protein>
<name>A0AAJ6DCM0_9MICC</name>
<dbReference type="GO" id="GO:0008194">
    <property type="term" value="F:UDP-glycosyltransferase activity"/>
    <property type="evidence" value="ECO:0007669"/>
    <property type="project" value="InterPro"/>
</dbReference>
<dbReference type="Proteomes" id="UP001224674">
    <property type="component" value="Chromosome"/>
</dbReference>
<dbReference type="PANTHER" id="PTHR48050:SF13">
    <property type="entry name" value="STEROL 3-BETA-GLUCOSYLTRANSFERASE UGT80A2"/>
    <property type="match status" value="1"/>
</dbReference>
<gene>
    <name evidence="6" type="ORF">QDX21_03075</name>
</gene>
<organism evidence="6 7">
    <name type="scientific">Auritidibacter ignavus</name>
    <dbReference type="NCBI Taxonomy" id="678932"/>
    <lineage>
        <taxon>Bacteria</taxon>
        <taxon>Bacillati</taxon>
        <taxon>Actinomycetota</taxon>
        <taxon>Actinomycetes</taxon>
        <taxon>Micrococcales</taxon>
        <taxon>Micrococcaceae</taxon>
        <taxon>Auritidibacter</taxon>
    </lineage>
</organism>